<dbReference type="Proteomes" id="UP000799777">
    <property type="component" value="Unassembled WGS sequence"/>
</dbReference>
<name>A0A9P4LR56_9PLEO</name>
<organism evidence="2 3">
    <name type="scientific">Setomelanomma holmii</name>
    <dbReference type="NCBI Taxonomy" id="210430"/>
    <lineage>
        <taxon>Eukaryota</taxon>
        <taxon>Fungi</taxon>
        <taxon>Dikarya</taxon>
        <taxon>Ascomycota</taxon>
        <taxon>Pezizomycotina</taxon>
        <taxon>Dothideomycetes</taxon>
        <taxon>Pleosporomycetidae</taxon>
        <taxon>Pleosporales</taxon>
        <taxon>Pleosporineae</taxon>
        <taxon>Phaeosphaeriaceae</taxon>
        <taxon>Setomelanomma</taxon>
    </lineage>
</organism>
<evidence type="ECO:0000313" key="3">
    <source>
        <dbReference type="Proteomes" id="UP000799777"/>
    </source>
</evidence>
<feature type="non-terminal residue" evidence="2">
    <location>
        <position position="1"/>
    </location>
</feature>
<dbReference type="InterPro" id="IPR029058">
    <property type="entry name" value="AB_hydrolase_fold"/>
</dbReference>
<keyword evidence="3" id="KW-1185">Reference proteome</keyword>
<dbReference type="Gene3D" id="3.40.50.1820">
    <property type="entry name" value="alpha/beta hydrolase"/>
    <property type="match status" value="1"/>
</dbReference>
<evidence type="ECO:0000259" key="1">
    <source>
        <dbReference type="Pfam" id="PF00561"/>
    </source>
</evidence>
<reference evidence="2" key="1">
    <citation type="journal article" date="2020" name="Stud. Mycol.">
        <title>101 Dothideomycetes genomes: a test case for predicting lifestyles and emergence of pathogens.</title>
        <authorList>
            <person name="Haridas S."/>
            <person name="Albert R."/>
            <person name="Binder M."/>
            <person name="Bloem J."/>
            <person name="Labutti K."/>
            <person name="Salamov A."/>
            <person name="Andreopoulos B."/>
            <person name="Baker S."/>
            <person name="Barry K."/>
            <person name="Bills G."/>
            <person name="Bluhm B."/>
            <person name="Cannon C."/>
            <person name="Castanera R."/>
            <person name="Culley D."/>
            <person name="Daum C."/>
            <person name="Ezra D."/>
            <person name="Gonzalez J."/>
            <person name="Henrissat B."/>
            <person name="Kuo A."/>
            <person name="Liang C."/>
            <person name="Lipzen A."/>
            <person name="Lutzoni F."/>
            <person name="Magnuson J."/>
            <person name="Mondo S."/>
            <person name="Nolan M."/>
            <person name="Ohm R."/>
            <person name="Pangilinan J."/>
            <person name="Park H.-J."/>
            <person name="Ramirez L."/>
            <person name="Alfaro M."/>
            <person name="Sun H."/>
            <person name="Tritt A."/>
            <person name="Yoshinaga Y."/>
            <person name="Zwiers L.-H."/>
            <person name="Turgeon B."/>
            <person name="Goodwin S."/>
            <person name="Spatafora J."/>
            <person name="Crous P."/>
            <person name="Grigoriev I."/>
        </authorList>
    </citation>
    <scope>NUCLEOTIDE SEQUENCE</scope>
    <source>
        <strain evidence="2">CBS 110217</strain>
    </source>
</reference>
<dbReference type="SUPFAM" id="SSF53474">
    <property type="entry name" value="alpha/beta-Hydrolases"/>
    <property type="match status" value="1"/>
</dbReference>
<dbReference type="InterPro" id="IPR000073">
    <property type="entry name" value="AB_hydrolase_1"/>
</dbReference>
<evidence type="ECO:0000313" key="2">
    <source>
        <dbReference type="EMBL" id="KAF2032459.1"/>
    </source>
</evidence>
<dbReference type="AlphaFoldDB" id="A0A9P4LR56"/>
<feature type="non-terminal residue" evidence="2">
    <location>
        <position position="274"/>
    </location>
</feature>
<accession>A0A9P4LR56</accession>
<proteinExistence type="predicted"/>
<dbReference type="EMBL" id="ML978172">
    <property type="protein sequence ID" value="KAF2032459.1"/>
    <property type="molecule type" value="Genomic_DNA"/>
</dbReference>
<protein>
    <submittedName>
        <fullName evidence="2">Alpha/beta-hydrolase</fullName>
    </submittedName>
</protein>
<gene>
    <name evidence="2" type="ORF">EK21DRAFT_48977</name>
</gene>
<sequence>LTVTAASLYYETYGSGPLLLFISGANGDADIWRPIARTISSSANFTVAIYDRRGFSRSYLSSTLPQNYTNRLAVDANDTQLLIQHLSPRTPATVLGTNSGAIVALQLLLTYPESLKTLIAHEPPALTLLPDNATLIAAQKTVHATYCATGIPLAMAQFALLQDPSFTPVPAGDTGFTIDTRTSPFLSCNLAYWFEREFLQYPLQNFTVDMFETAKDKLVLANGNATDTRGSQYRSNLVLGQGLGLGVDMLAGEHIGYAGSTMAEFASDLLQVLA</sequence>
<dbReference type="Pfam" id="PF00561">
    <property type="entry name" value="Abhydrolase_1"/>
    <property type="match status" value="1"/>
</dbReference>
<dbReference type="OrthoDB" id="408373at2759"/>
<comment type="caution">
    <text evidence="2">The sequence shown here is derived from an EMBL/GenBank/DDBJ whole genome shotgun (WGS) entry which is preliminary data.</text>
</comment>
<feature type="domain" description="AB hydrolase-1" evidence="1">
    <location>
        <begin position="17"/>
        <end position="129"/>
    </location>
</feature>